<evidence type="ECO:0000256" key="3">
    <source>
        <dbReference type="ARBA" id="ARBA00022692"/>
    </source>
</evidence>
<evidence type="ECO:0000256" key="4">
    <source>
        <dbReference type="ARBA" id="ARBA00022989"/>
    </source>
</evidence>
<dbReference type="InterPro" id="IPR003838">
    <property type="entry name" value="ABC3_permease_C"/>
</dbReference>
<proteinExistence type="predicted"/>
<gene>
    <name evidence="9" type="ORF">MUN53_03425</name>
</gene>
<evidence type="ECO:0000256" key="2">
    <source>
        <dbReference type="ARBA" id="ARBA00022475"/>
    </source>
</evidence>
<feature type="transmembrane region" description="Helical" evidence="6">
    <location>
        <begin position="718"/>
        <end position="737"/>
    </location>
</feature>
<feature type="domain" description="ABC3 transporter permease C-terminal" evidence="7">
    <location>
        <begin position="669"/>
        <end position="782"/>
    </location>
</feature>
<dbReference type="RefSeq" id="WP_243323409.1">
    <property type="nucleotide sequence ID" value="NZ_JAKZMM010000006.1"/>
</dbReference>
<dbReference type="PANTHER" id="PTHR30572">
    <property type="entry name" value="MEMBRANE COMPONENT OF TRANSPORTER-RELATED"/>
    <property type="match status" value="1"/>
</dbReference>
<evidence type="ECO:0000313" key="9">
    <source>
        <dbReference type="EMBL" id="MCJ2379664.1"/>
    </source>
</evidence>
<evidence type="ECO:0000256" key="1">
    <source>
        <dbReference type="ARBA" id="ARBA00004651"/>
    </source>
</evidence>
<accession>A0ABT0BY09</accession>
<feature type="transmembrane region" description="Helical" evidence="6">
    <location>
        <begin position="368"/>
        <end position="390"/>
    </location>
</feature>
<name>A0ABT0BY09_9BACT</name>
<feature type="transmembrane region" description="Helical" evidence="6">
    <location>
        <begin position="410"/>
        <end position="433"/>
    </location>
</feature>
<keyword evidence="4 6" id="KW-1133">Transmembrane helix</keyword>
<comment type="subcellular location">
    <subcellularLocation>
        <location evidence="1">Cell membrane</location>
        <topology evidence="1">Multi-pass membrane protein</topology>
    </subcellularLocation>
</comment>
<keyword evidence="3 6" id="KW-0812">Transmembrane</keyword>
<dbReference type="Pfam" id="PF02687">
    <property type="entry name" value="FtsX"/>
    <property type="match status" value="1"/>
</dbReference>
<dbReference type="InterPro" id="IPR025857">
    <property type="entry name" value="MacB_PCD"/>
</dbReference>
<feature type="transmembrane region" description="Helical" evidence="6">
    <location>
        <begin position="749"/>
        <end position="770"/>
    </location>
</feature>
<dbReference type="Pfam" id="PF12704">
    <property type="entry name" value="MacB_PCD"/>
    <property type="match status" value="1"/>
</dbReference>
<keyword evidence="10" id="KW-1185">Reference proteome</keyword>
<feature type="transmembrane region" description="Helical" evidence="6">
    <location>
        <begin position="662"/>
        <end position="686"/>
    </location>
</feature>
<feature type="transmembrane region" description="Helical" evidence="6">
    <location>
        <begin position="21"/>
        <end position="43"/>
    </location>
</feature>
<evidence type="ECO:0000259" key="8">
    <source>
        <dbReference type="Pfam" id="PF12704"/>
    </source>
</evidence>
<keyword evidence="5 6" id="KW-0472">Membrane</keyword>
<feature type="transmembrane region" description="Helical" evidence="6">
    <location>
        <begin position="320"/>
        <end position="348"/>
    </location>
</feature>
<evidence type="ECO:0000256" key="5">
    <source>
        <dbReference type="ARBA" id="ARBA00023136"/>
    </source>
</evidence>
<dbReference type="EMBL" id="JAKZMM010000006">
    <property type="protein sequence ID" value="MCJ2379664.1"/>
    <property type="molecule type" value="Genomic_DNA"/>
</dbReference>
<evidence type="ECO:0000313" key="10">
    <source>
        <dbReference type="Proteomes" id="UP001165444"/>
    </source>
</evidence>
<keyword evidence="2" id="KW-1003">Cell membrane</keyword>
<protein>
    <submittedName>
        <fullName evidence="9">ABC transporter permease</fullName>
    </submittedName>
</protein>
<feature type="transmembrane region" description="Helical" evidence="6">
    <location>
        <begin position="274"/>
        <end position="299"/>
    </location>
</feature>
<dbReference type="Proteomes" id="UP001165444">
    <property type="component" value="Unassembled WGS sequence"/>
</dbReference>
<organism evidence="9 10">
    <name type="scientific">Parabacteroides faecalis</name>
    <dbReference type="NCBI Taxonomy" id="2924040"/>
    <lineage>
        <taxon>Bacteria</taxon>
        <taxon>Pseudomonadati</taxon>
        <taxon>Bacteroidota</taxon>
        <taxon>Bacteroidia</taxon>
        <taxon>Bacteroidales</taxon>
        <taxon>Tannerellaceae</taxon>
        <taxon>Parabacteroides</taxon>
    </lineage>
</organism>
<sequence length="789" mass="90539">MIQHYLKVAIRNLLKYKVQTGISMLGLAAGFICFVLSAFWIHYEMTYDQFRKDADRLYLVRVNDGYAEGRITWRVPIPLGPYLKEHFPEIESFAYFYSFEYRVKVEGRYEKAFFSSADSAWVQMMDVQLVDGNRNFMQQHSTEVAITEETAKAWFGQENPLGKELEIGIDDKRTIGAVVRVNNRHTNFPIALMGDPQTGRTWWYQSWNILVKVKEGTDIPALEVKISENLPYELIHPSETRNTGIERLYLTPLTELRYAKDFRDQSEGGITFRYIVYFSVTGLLVILCALMNYLTLFINRMQVRKREMKLRLVHGASIQSLVRLLGLEFLLLLIGSFLIGMLGMEILFPAFLELTGTDAGRTSLYGEALLFLILISVLLLGVAIGVIYGIQRRQLQGSGNGESERRFRTWIRKGSIVFQLFICMLFMTGTQWMNRQLDYLRQHDLGIELHNRGYFALDRTENTSPFVEKLKQLPMITEVLPADYRPLVSDIGATVGQIYQWEGLEQKLDVPMPINLFVGDETLARFYGLTLLAGEWLNEFSGYGEIVINESLARRMGYTPEEAVGKHIRMGLQTANQKIKGVVKDFQYKAPTEQMPNTGFIIGDEMGIMLRSNGILFRFKEGTWDACRTAIEQLCRKEAPDKEIRLVNEEESYNKYLQSEAMLARLLAFASLVCILVAIFGIYSLVTLTCEQRRKEIAIRKVNGATVRNILSLFYREYIVLLLLAALPAFPLAYILVKHWIETYTRQMPIPIAPALGVFLVLLLVVGLSISWRVWRAAHENPAEVIKRE</sequence>
<evidence type="ECO:0000259" key="7">
    <source>
        <dbReference type="Pfam" id="PF02687"/>
    </source>
</evidence>
<feature type="domain" description="MacB-like periplasmic core" evidence="8">
    <location>
        <begin position="20"/>
        <end position="226"/>
    </location>
</feature>
<dbReference type="InterPro" id="IPR050250">
    <property type="entry name" value="Macrolide_Exporter_MacB"/>
</dbReference>
<reference evidence="9 10" key="1">
    <citation type="submission" date="2022-03" db="EMBL/GenBank/DDBJ databases">
        <title>Parabacteroides sp. nov. isolated from swine feces.</title>
        <authorList>
            <person name="Bak J.E."/>
        </authorList>
    </citation>
    <scope>NUCLEOTIDE SEQUENCE [LARGE SCALE GENOMIC DNA]</scope>
    <source>
        <strain evidence="9 10">AGMB00274</strain>
    </source>
</reference>
<dbReference type="PANTHER" id="PTHR30572:SF18">
    <property type="entry name" value="ABC-TYPE MACROLIDE FAMILY EXPORT SYSTEM PERMEASE COMPONENT 2"/>
    <property type="match status" value="1"/>
</dbReference>
<comment type="caution">
    <text evidence="9">The sequence shown here is derived from an EMBL/GenBank/DDBJ whole genome shotgun (WGS) entry which is preliminary data.</text>
</comment>
<evidence type="ECO:0000256" key="6">
    <source>
        <dbReference type="SAM" id="Phobius"/>
    </source>
</evidence>